<feature type="transmembrane region" description="Helical" evidence="12">
    <location>
        <begin position="1145"/>
        <end position="1168"/>
    </location>
</feature>
<accession>L5KUC8</accession>
<evidence type="ECO:0000259" key="16">
    <source>
        <dbReference type="PROSITE" id="PS50221"/>
    </source>
</evidence>
<dbReference type="SMART" id="SM00034">
    <property type="entry name" value="CLECT"/>
    <property type="match status" value="1"/>
</dbReference>
<evidence type="ECO:0000256" key="1">
    <source>
        <dbReference type="ARBA" id="ARBA00004141"/>
    </source>
</evidence>
<feature type="domain" description="PLAT" evidence="15">
    <location>
        <begin position="736"/>
        <end position="853"/>
    </location>
</feature>
<dbReference type="Pfam" id="PF01477">
    <property type="entry name" value="PLAT"/>
    <property type="match status" value="1"/>
</dbReference>
<dbReference type="FunFam" id="3.10.100.10:FF:000092">
    <property type="entry name" value="Polycystin 1 like 3, transient receptor potential channel interacting"/>
    <property type="match status" value="1"/>
</dbReference>
<feature type="transmembrane region" description="Helical" evidence="12">
    <location>
        <begin position="1778"/>
        <end position="1805"/>
    </location>
</feature>
<dbReference type="Gene3D" id="1.10.287.70">
    <property type="match status" value="1"/>
</dbReference>
<evidence type="ECO:0000256" key="12">
    <source>
        <dbReference type="SAM" id="Phobius"/>
    </source>
</evidence>
<dbReference type="eggNOG" id="KOG3272">
    <property type="taxonomic scope" value="Eukaryota"/>
</dbReference>
<feature type="region of interest" description="Disordered" evidence="11">
    <location>
        <begin position="1252"/>
        <end position="1271"/>
    </location>
</feature>
<dbReference type="InterPro" id="IPR051223">
    <property type="entry name" value="Polycystin"/>
</dbReference>
<dbReference type="InterPro" id="IPR016187">
    <property type="entry name" value="CTDL_fold"/>
</dbReference>
<evidence type="ECO:0000256" key="6">
    <source>
        <dbReference type="ARBA" id="ARBA00022989"/>
    </source>
</evidence>
<proteinExistence type="inferred from homology"/>
<gene>
    <name evidence="17" type="ORF">PAL_GLEAN10016298</name>
</gene>
<dbReference type="CDD" id="cd01752">
    <property type="entry name" value="PLAT_polycystin"/>
    <property type="match status" value="1"/>
</dbReference>
<feature type="transmembrane region" description="Helical" evidence="12">
    <location>
        <begin position="1301"/>
        <end position="1319"/>
    </location>
</feature>
<dbReference type="Proteomes" id="UP000010552">
    <property type="component" value="Unassembled WGS sequence"/>
</dbReference>
<dbReference type="InterPro" id="IPR046338">
    <property type="entry name" value="GAIN_dom_sf"/>
</dbReference>
<comment type="caution">
    <text evidence="10">Lacks conserved residue(s) required for the propagation of feature annotation.</text>
</comment>
<evidence type="ECO:0000256" key="2">
    <source>
        <dbReference type="ARBA" id="ARBA00007200"/>
    </source>
</evidence>
<evidence type="ECO:0000259" key="15">
    <source>
        <dbReference type="PROSITE" id="PS50095"/>
    </source>
</evidence>
<dbReference type="Pfam" id="PF01825">
    <property type="entry name" value="GPS"/>
    <property type="match status" value="1"/>
</dbReference>
<reference evidence="18" key="1">
    <citation type="journal article" date="2013" name="Science">
        <title>Comparative analysis of bat genomes provides insight into the evolution of flight and immunity.</title>
        <authorList>
            <person name="Zhang G."/>
            <person name="Cowled C."/>
            <person name="Shi Z."/>
            <person name="Huang Z."/>
            <person name="Bishop-Lilly K.A."/>
            <person name="Fang X."/>
            <person name="Wynne J.W."/>
            <person name="Xiong Z."/>
            <person name="Baker M.L."/>
            <person name="Zhao W."/>
            <person name="Tachedjian M."/>
            <person name="Zhu Y."/>
            <person name="Zhou P."/>
            <person name="Jiang X."/>
            <person name="Ng J."/>
            <person name="Yang L."/>
            <person name="Wu L."/>
            <person name="Xiao J."/>
            <person name="Feng Y."/>
            <person name="Chen Y."/>
            <person name="Sun X."/>
            <person name="Zhang Y."/>
            <person name="Marsh G.A."/>
            <person name="Crameri G."/>
            <person name="Broder C.C."/>
            <person name="Frey K.G."/>
            <person name="Wang L.F."/>
            <person name="Wang J."/>
        </authorList>
    </citation>
    <scope>NUCLEOTIDE SEQUENCE [LARGE SCALE GENOMIC DNA]</scope>
</reference>
<keyword evidence="8" id="KW-1015">Disulfide bond</keyword>
<evidence type="ECO:0000313" key="18">
    <source>
        <dbReference type="Proteomes" id="UP000010552"/>
    </source>
</evidence>
<feature type="transmembrane region" description="Helical" evidence="12">
    <location>
        <begin position="1180"/>
        <end position="1211"/>
    </location>
</feature>
<dbReference type="GO" id="GO:0005509">
    <property type="term" value="F:calcium ion binding"/>
    <property type="evidence" value="ECO:0007669"/>
    <property type="project" value="InterPro"/>
</dbReference>
<dbReference type="SUPFAM" id="SSF49723">
    <property type="entry name" value="Lipase/lipooxygenase domain (PLAT/LH2 domain)"/>
    <property type="match status" value="1"/>
</dbReference>
<feature type="transmembrane region" description="Helical" evidence="12">
    <location>
        <begin position="1579"/>
        <end position="1602"/>
    </location>
</feature>
<dbReference type="Gene3D" id="2.60.60.20">
    <property type="entry name" value="PLAT/LH2 domain"/>
    <property type="match status" value="1"/>
</dbReference>
<keyword evidence="3 12" id="KW-0812">Transmembrane</keyword>
<evidence type="ECO:0000313" key="17">
    <source>
        <dbReference type="EMBL" id="ELK14566.1"/>
    </source>
</evidence>
<dbReference type="eggNOG" id="KOG3599">
    <property type="taxonomic scope" value="Eukaryota"/>
</dbReference>
<feature type="signal peptide" evidence="13">
    <location>
        <begin position="1"/>
        <end position="20"/>
    </location>
</feature>
<feature type="transmembrane region" description="Helical" evidence="12">
    <location>
        <begin position="1540"/>
        <end position="1559"/>
    </location>
</feature>
<dbReference type="FunFam" id="2.60.60.20:FF:000008">
    <property type="entry name" value="Polycystic kidney disease 1-like 2, isoform CRA_a"/>
    <property type="match status" value="1"/>
</dbReference>
<feature type="transmembrane region" description="Helical" evidence="12">
    <location>
        <begin position="1680"/>
        <end position="1700"/>
    </location>
</feature>
<evidence type="ECO:0000256" key="4">
    <source>
        <dbReference type="ARBA" id="ARBA00022729"/>
    </source>
</evidence>
<evidence type="ECO:0000256" key="9">
    <source>
        <dbReference type="ARBA" id="ARBA00023180"/>
    </source>
</evidence>
<evidence type="ECO:0000256" key="5">
    <source>
        <dbReference type="ARBA" id="ARBA00022734"/>
    </source>
</evidence>
<keyword evidence="4 13" id="KW-0732">Signal</keyword>
<dbReference type="GO" id="GO:0005262">
    <property type="term" value="F:calcium channel activity"/>
    <property type="evidence" value="ECO:0007669"/>
    <property type="project" value="TreeGrafter"/>
</dbReference>
<dbReference type="InterPro" id="IPR016186">
    <property type="entry name" value="C-type_lectin-like/link_sf"/>
</dbReference>
<dbReference type="PROSITE" id="PS50095">
    <property type="entry name" value="PLAT"/>
    <property type="match status" value="1"/>
</dbReference>
<organism evidence="17 18">
    <name type="scientific">Pteropus alecto</name>
    <name type="common">Black flying fox</name>
    <dbReference type="NCBI Taxonomy" id="9402"/>
    <lineage>
        <taxon>Eukaryota</taxon>
        <taxon>Metazoa</taxon>
        <taxon>Chordata</taxon>
        <taxon>Craniata</taxon>
        <taxon>Vertebrata</taxon>
        <taxon>Euteleostomi</taxon>
        <taxon>Mammalia</taxon>
        <taxon>Eutheria</taxon>
        <taxon>Laurasiatheria</taxon>
        <taxon>Chiroptera</taxon>
        <taxon>Yinpterochiroptera</taxon>
        <taxon>Pteropodoidea</taxon>
        <taxon>Pteropodidae</taxon>
        <taxon>Pteropodinae</taxon>
        <taxon>Pteropus</taxon>
    </lineage>
</organism>
<dbReference type="FunCoup" id="L5KUC8">
    <property type="interactions" value="128"/>
</dbReference>
<keyword evidence="7 12" id="KW-0472">Membrane</keyword>
<dbReference type="InterPro" id="IPR003915">
    <property type="entry name" value="PKD_2"/>
</dbReference>
<protein>
    <submittedName>
        <fullName evidence="17">Polycystic kidney disease protein 1-like 3</fullName>
    </submittedName>
</protein>
<feature type="domain" description="GAIN-B" evidence="16">
    <location>
        <begin position="516"/>
        <end position="678"/>
    </location>
</feature>
<dbReference type="GO" id="GO:0050982">
    <property type="term" value="P:detection of mechanical stimulus"/>
    <property type="evidence" value="ECO:0007669"/>
    <property type="project" value="TreeGrafter"/>
</dbReference>
<feature type="chain" id="PRO_5005356975" evidence="13">
    <location>
        <begin position="21"/>
        <end position="1927"/>
    </location>
</feature>
<feature type="transmembrane region" description="Helical" evidence="12">
    <location>
        <begin position="692"/>
        <end position="712"/>
    </location>
</feature>
<dbReference type="InterPro" id="IPR001304">
    <property type="entry name" value="C-type_lectin-like"/>
</dbReference>
<dbReference type="PANTHER" id="PTHR10877:SF136">
    <property type="entry name" value="POLYCYSTIN-1-LIKE PROTEIN 3"/>
    <property type="match status" value="1"/>
</dbReference>
<evidence type="ECO:0000256" key="13">
    <source>
        <dbReference type="SAM" id="SignalP"/>
    </source>
</evidence>
<feature type="transmembrane region" description="Helical" evidence="12">
    <location>
        <begin position="1720"/>
        <end position="1743"/>
    </location>
</feature>
<feature type="transmembrane region" description="Helical" evidence="12">
    <location>
        <begin position="896"/>
        <end position="917"/>
    </location>
</feature>
<comment type="similarity">
    <text evidence="2">Belongs to the polycystin family.</text>
</comment>
<dbReference type="Gene3D" id="3.10.100.10">
    <property type="entry name" value="Mannose-Binding Protein A, subunit A"/>
    <property type="match status" value="1"/>
</dbReference>
<dbReference type="PRINTS" id="PR01433">
    <property type="entry name" value="POLYCYSTIN2"/>
</dbReference>
<comment type="subcellular location">
    <subcellularLocation>
        <location evidence="1">Membrane</location>
        <topology evidence="1">Multi-pass membrane protein</topology>
    </subcellularLocation>
</comment>
<evidence type="ECO:0000256" key="3">
    <source>
        <dbReference type="ARBA" id="ARBA00022692"/>
    </source>
</evidence>
<keyword evidence="5" id="KW-0430">Lectin</keyword>
<sequence>MFFRRRTWFWLYIRTSIFLGRELNSPKQHGKINCYQLNRFYCSFGEAENYCRAQGGHLAYAWNQEVQDLIWNFLEEGKKWWIGQNLMLLRKYQEKNNPTVTAQWAPKPTDCTYMSRKSNWISSKVDSCSLEHYFICQADAFSDQDADYERNGNNSHLHWRPKKAEREVAILRNRMTSGTTHLSTTCRQPAHANLSKTLCHSVSPFSSVLPKVTQQGISVTSVPTSQPLPVIAELTRPASVTHAEKALTEITSSPKEDPHPNVFTTHLLASFQNASAQVVDEISGNFSKAIHGSQMHNKLQKACEVLRKLTAFILGFSESVQVDIGNSLTFLSEQFPFQNSSTAGFRILGTVCLFHILDTVVEATEASRPRSKRDIEQVENILKMPLLSLGEAFVQQNQFSESLVTLTSSVATLMLSSRNISTLPLSSYTLGYPAPVRLGFPSAAALEQLLNKHPGVTVQVTGLAFNPFRDFDDKHIVGSIGSVLLSSSHGSLQVQDLVEDIEITLWRNASMETHPTSLNVSTDRFTVTVNITSLEKSLIVCIEPESPLSMTLYLGFQYQPNHTYFHLNITLPKNQVWQKDEEYTWVLTPESLQHGTGIYYIAAVLNKSKASAQQAPTLFSVITAVTQCYFWDSHNSTWKSNGCRVGPQSTVLRTQCLCNHLTYFGSEFFIVPRTVNVEDTVKLFLRITNNPVGVSLLASLLGFYILILVWAWRKDQADMQKVKVTVLADNDPSSQFHYLIQVSTGYRRKASTTAKVVITLYGSEGQSEPHHLCDSQKVVFEHGGLDVFLLSTQSSLGELHSLRLWHDNSGVSPSWYVNEVIVSDMAGKRKWHFLCDCWLAVDLGDCERDRVFIPVSKQELFSFRHLFSSMIVEKFTQDNLWLSIATRQPWNQFTRVQRLTCCMTLLLCNMVINVMFWKMSSTPAKRDEQVGPFAVTWSELLVSIQTAAILFPINLVIGRLFPLIQPQEPLPLFPTVLASCPSDAAFEPLSLTKVVEELKGTVGFLLRRNTYLLSECEQSSWDSYNINQLVKLLSSLVCSHVEHQGYRQQAGSCWANAVPENHRHVSCYLLRVLQRLQSHLSTLGPTQVGLPCDFLDAASQLQKLQELLKTCILPTEQGPSREATSFPILSPEEGKKSTSNGLPTWLTYICWLLLGVTSLAAAFFTVLYSLQLNKDQATSWVISMILSVLQNVFIIQPVKVIFLTLFFSLILNQMPWLAREKEQQMKRILALSVTTPEGVYAVTDQSYSYHRMGEPHKHNAKCSSSSPGSRDKKNPIYVAPAMNSPVKCPQRTLKEKKLFKLTGDVLVQIFFLILLMTAVNSAQNPSRFYFHQALQKSFSHRFSEIKLLKHFYPWASHILLPKLYGDDRGFITDGNSFLLGNVLLRQIRIPGARAFPNRVSPKEQVKLSHQDLEDTENYGVNWRPPETNTTQSDSIWHYQNQETLGGYPIQGEFATYSGGGYVVRLGRNSSTAIRVLQHLEQSHWLDHCTRSLFVEFVVFNANVNLFCAVTLILESNDVGAFFTSVRLDTLTSLQISKKDSTWSVVSQVIYYLLVCYYGFIQGRRLKQQRWKFFTMKKNILDMGIILTSFVILGLDMKLISLYKKNMAQYHYDRESHKFRRPHRQADFLHQASELTGPKGPLHLSSGNTGETDDGTHFLLTVGLPWHRFISFSEAVTVNSAIIYLMSFLVLLATVQLWNLLHHNPRLRVIDRTLSKARDEVMGFLLVILILLTGYAIAFNLLFGGSISDYRTFISSAVTFVGLLMGISDHKEIIALAPVLGSFLIISSVILLVLVIINLFVSAILMSFGKERKSFKTWKEATLTDMLLQKLSSLLGIQRHRNTCSGPKPEASTVMERSNQANAQMLPRLADIETGSLLREASVSPKEQPKCPAIFGSFSHNAFTFSLPCGGMVEQVRREPGISLMGNG</sequence>
<name>L5KUC8_PTEAL</name>
<dbReference type="InterPro" id="IPR036392">
    <property type="entry name" value="PLAT/LH2_dom_sf"/>
</dbReference>
<dbReference type="PROSITE" id="PS50041">
    <property type="entry name" value="C_TYPE_LECTIN_2"/>
    <property type="match status" value="1"/>
</dbReference>
<feature type="domain" description="C-type lectin" evidence="14">
    <location>
        <begin position="34"/>
        <end position="137"/>
    </location>
</feature>
<keyword evidence="9" id="KW-0325">Glycoprotein</keyword>
<dbReference type="InterPro" id="IPR013122">
    <property type="entry name" value="PKD1_2_channel"/>
</dbReference>
<dbReference type="Pfam" id="PF00059">
    <property type="entry name" value="Lectin_C"/>
    <property type="match status" value="1"/>
</dbReference>
<evidence type="ECO:0000259" key="14">
    <source>
        <dbReference type="PROSITE" id="PS50041"/>
    </source>
</evidence>
<dbReference type="FunFam" id="1.10.287.70:FF:000086">
    <property type="entry name" value="Polycystic kidney disease 2"/>
    <property type="match status" value="1"/>
</dbReference>
<dbReference type="GO" id="GO:0016020">
    <property type="term" value="C:membrane"/>
    <property type="evidence" value="ECO:0007669"/>
    <property type="project" value="UniProtKB-SubCell"/>
</dbReference>
<dbReference type="PROSITE" id="PS50221">
    <property type="entry name" value="GAIN_B"/>
    <property type="match status" value="1"/>
</dbReference>
<dbReference type="GO" id="GO:0030246">
    <property type="term" value="F:carbohydrate binding"/>
    <property type="evidence" value="ECO:0007669"/>
    <property type="project" value="UniProtKB-KW"/>
</dbReference>
<dbReference type="InterPro" id="IPR042060">
    <property type="entry name" value="PLAT_polycystin1"/>
</dbReference>
<feature type="transmembrane region" description="Helical" evidence="12">
    <location>
        <begin position="937"/>
        <end position="957"/>
    </location>
</feature>
<dbReference type="SMART" id="SM00303">
    <property type="entry name" value="GPS"/>
    <property type="match status" value="1"/>
</dbReference>
<keyword evidence="18" id="KW-1185">Reference proteome</keyword>
<dbReference type="Gene3D" id="2.60.220.50">
    <property type="match status" value="1"/>
</dbReference>
<evidence type="ECO:0000256" key="11">
    <source>
        <dbReference type="SAM" id="MobiDB-lite"/>
    </source>
</evidence>
<dbReference type="PANTHER" id="PTHR10877">
    <property type="entry name" value="POLYCYSTIN FAMILY MEMBER"/>
    <property type="match status" value="1"/>
</dbReference>
<evidence type="ECO:0000256" key="7">
    <source>
        <dbReference type="ARBA" id="ARBA00023136"/>
    </source>
</evidence>
<evidence type="ECO:0000256" key="8">
    <source>
        <dbReference type="ARBA" id="ARBA00023157"/>
    </source>
</evidence>
<dbReference type="InterPro" id="IPR001024">
    <property type="entry name" value="PLAT/LH2_dom"/>
</dbReference>
<dbReference type="SMART" id="SM00308">
    <property type="entry name" value="LH2"/>
    <property type="match status" value="1"/>
</dbReference>
<dbReference type="STRING" id="9402.L5KUC8"/>
<dbReference type="Pfam" id="PF08016">
    <property type="entry name" value="PKD_channel"/>
    <property type="match status" value="1"/>
</dbReference>
<dbReference type="InterPro" id="IPR046791">
    <property type="entry name" value="Polycystin_dom"/>
</dbReference>
<dbReference type="InParanoid" id="L5KUC8"/>
<dbReference type="Pfam" id="PF20519">
    <property type="entry name" value="Polycystin_dom"/>
    <property type="match status" value="1"/>
</dbReference>
<dbReference type="SUPFAM" id="SSF56436">
    <property type="entry name" value="C-type lectin-like"/>
    <property type="match status" value="1"/>
</dbReference>
<keyword evidence="6 12" id="KW-1133">Transmembrane helix</keyword>
<dbReference type="CDD" id="cd00037">
    <property type="entry name" value="CLECT"/>
    <property type="match status" value="1"/>
</dbReference>
<evidence type="ECO:0000256" key="10">
    <source>
        <dbReference type="PROSITE-ProRule" id="PRU00152"/>
    </source>
</evidence>
<dbReference type="EMBL" id="KB030572">
    <property type="protein sequence ID" value="ELK14566.1"/>
    <property type="molecule type" value="Genomic_DNA"/>
</dbReference>
<dbReference type="InterPro" id="IPR057244">
    <property type="entry name" value="GAIN_B"/>
</dbReference>
<dbReference type="InterPro" id="IPR000203">
    <property type="entry name" value="GPS"/>
</dbReference>